<sequence length="342" mass="36723">MREDDFTHYEGLVSAWFSDPTCLTWCEDSGLDDVARAFGADLAAAESLSFEDAQLEQYNADIPGLLPSLVAGTIGDWTLVVEPNGCEGARPEVLKALSAQGRAVNVLLNGGRYDRLSYAAAGRLLAVRLTSSPSGSGRLPGDADAVIDAVGTDDVIGLQAATLLAAEHITGARLTEEWLLGGGLTRLLVENPLPDDIVPDQLRDHRVLNRPEVRAILDDLSPGKAASIRYLMTEAVVQGSQLSHPAVAEALEFLRGDDDATRRREVRRQVALLRDEVSREPGPDWTPRRAAVKVLLDALGDDLAESADAVAGHAYMGHLADDQKALVVIMKRCLQHIGRTAP</sequence>
<keyword evidence="2" id="KW-1185">Reference proteome</keyword>
<dbReference type="Pfam" id="PF20062">
    <property type="entry name" value="DUF6461"/>
    <property type="match status" value="1"/>
</dbReference>
<evidence type="ECO:0000313" key="2">
    <source>
        <dbReference type="Proteomes" id="UP001597024"/>
    </source>
</evidence>
<dbReference type="InterPro" id="IPR045592">
    <property type="entry name" value="DUF6461"/>
</dbReference>
<organism evidence="1 2">
    <name type="scientific">Streptosporangium algeriense</name>
    <dbReference type="NCBI Taxonomy" id="1682748"/>
    <lineage>
        <taxon>Bacteria</taxon>
        <taxon>Bacillati</taxon>
        <taxon>Actinomycetota</taxon>
        <taxon>Actinomycetes</taxon>
        <taxon>Streptosporangiales</taxon>
        <taxon>Streptosporangiaceae</taxon>
        <taxon>Streptosporangium</taxon>
    </lineage>
</organism>
<dbReference type="EMBL" id="JBHTHX010000007">
    <property type="protein sequence ID" value="MFD0883097.1"/>
    <property type="molecule type" value="Genomic_DNA"/>
</dbReference>
<name>A0ABW3DJD8_9ACTN</name>
<dbReference type="Proteomes" id="UP001597024">
    <property type="component" value="Unassembled WGS sequence"/>
</dbReference>
<protein>
    <submittedName>
        <fullName evidence="1">DUF6461 domain-containing protein</fullName>
    </submittedName>
</protein>
<reference evidence="2" key="1">
    <citation type="journal article" date="2019" name="Int. J. Syst. Evol. Microbiol.">
        <title>The Global Catalogue of Microorganisms (GCM) 10K type strain sequencing project: providing services to taxonomists for standard genome sequencing and annotation.</title>
        <authorList>
            <consortium name="The Broad Institute Genomics Platform"/>
            <consortium name="The Broad Institute Genome Sequencing Center for Infectious Disease"/>
            <person name="Wu L."/>
            <person name="Ma J."/>
        </authorList>
    </citation>
    <scope>NUCLEOTIDE SEQUENCE [LARGE SCALE GENOMIC DNA]</scope>
    <source>
        <strain evidence="2">CCUG 62974</strain>
    </source>
</reference>
<accession>A0ABW3DJD8</accession>
<gene>
    <name evidence="1" type="ORF">ACFQ08_00755</name>
</gene>
<comment type="caution">
    <text evidence="1">The sequence shown here is derived from an EMBL/GenBank/DDBJ whole genome shotgun (WGS) entry which is preliminary data.</text>
</comment>
<proteinExistence type="predicted"/>
<evidence type="ECO:0000313" key="1">
    <source>
        <dbReference type="EMBL" id="MFD0883097.1"/>
    </source>
</evidence>